<name>A0ABQ8T4W6_PERAM</name>
<dbReference type="EMBL" id="JAJSOF020000015">
    <property type="protein sequence ID" value="KAJ4440917.1"/>
    <property type="molecule type" value="Genomic_DNA"/>
</dbReference>
<evidence type="ECO:0000313" key="1">
    <source>
        <dbReference type="EMBL" id="KAJ4440917.1"/>
    </source>
</evidence>
<proteinExistence type="predicted"/>
<dbReference type="Proteomes" id="UP001148838">
    <property type="component" value="Unassembled WGS sequence"/>
</dbReference>
<comment type="caution">
    <text evidence="1">The sequence shown here is derived from an EMBL/GenBank/DDBJ whole genome shotgun (WGS) entry which is preliminary data.</text>
</comment>
<gene>
    <name evidence="1" type="ORF">ANN_10765</name>
</gene>
<organism evidence="1 2">
    <name type="scientific">Periplaneta americana</name>
    <name type="common">American cockroach</name>
    <name type="synonym">Blatta americana</name>
    <dbReference type="NCBI Taxonomy" id="6978"/>
    <lineage>
        <taxon>Eukaryota</taxon>
        <taxon>Metazoa</taxon>
        <taxon>Ecdysozoa</taxon>
        <taxon>Arthropoda</taxon>
        <taxon>Hexapoda</taxon>
        <taxon>Insecta</taxon>
        <taxon>Pterygota</taxon>
        <taxon>Neoptera</taxon>
        <taxon>Polyneoptera</taxon>
        <taxon>Dictyoptera</taxon>
        <taxon>Blattodea</taxon>
        <taxon>Blattoidea</taxon>
        <taxon>Blattidae</taxon>
        <taxon>Blattinae</taxon>
        <taxon>Periplaneta</taxon>
    </lineage>
</organism>
<accession>A0ABQ8T4W6</accession>
<reference evidence="1 2" key="1">
    <citation type="journal article" date="2022" name="Allergy">
        <title>Genome assembly and annotation of Periplaneta americana reveal a comprehensive cockroach allergen profile.</title>
        <authorList>
            <person name="Wang L."/>
            <person name="Xiong Q."/>
            <person name="Saelim N."/>
            <person name="Wang L."/>
            <person name="Nong W."/>
            <person name="Wan A.T."/>
            <person name="Shi M."/>
            <person name="Liu X."/>
            <person name="Cao Q."/>
            <person name="Hui J.H.L."/>
            <person name="Sookrung N."/>
            <person name="Leung T.F."/>
            <person name="Tungtrongchitr A."/>
            <person name="Tsui S.K.W."/>
        </authorList>
    </citation>
    <scope>NUCLEOTIDE SEQUENCE [LARGE SCALE GENOMIC DNA]</scope>
    <source>
        <strain evidence="1">PWHHKU_190912</strain>
    </source>
</reference>
<evidence type="ECO:0000313" key="2">
    <source>
        <dbReference type="Proteomes" id="UP001148838"/>
    </source>
</evidence>
<sequence length="82" mass="9406">MQRQRRREYETVYPTRLTIKRIIDKFEAHITICDIHEERLGRPPTATSPVSSSLTLKSFVTSPQKSAMKCAREVGISNTSVR</sequence>
<protein>
    <recommendedName>
        <fullName evidence="3">DUF4817 domain-containing protein</fullName>
    </recommendedName>
</protein>
<keyword evidence="2" id="KW-1185">Reference proteome</keyword>
<evidence type="ECO:0008006" key="3">
    <source>
        <dbReference type="Google" id="ProtNLM"/>
    </source>
</evidence>